<comment type="similarity">
    <text evidence="2">Belongs to the GerABKC lipoprotein family.</text>
</comment>
<dbReference type="PANTHER" id="PTHR35789:SF1">
    <property type="entry name" value="SPORE GERMINATION PROTEIN B3"/>
    <property type="match status" value="1"/>
</dbReference>
<evidence type="ECO:0000256" key="7">
    <source>
        <dbReference type="ARBA" id="ARBA00023288"/>
    </source>
</evidence>
<dbReference type="RefSeq" id="WP_013121354.1">
    <property type="nucleotide sequence ID" value="NC_014152.1"/>
</dbReference>
<dbReference type="GO" id="GO:0009847">
    <property type="term" value="P:spore germination"/>
    <property type="evidence" value="ECO:0007669"/>
    <property type="project" value="InterPro"/>
</dbReference>
<reference evidence="10 11" key="1">
    <citation type="submission" date="2010-05" db="EMBL/GenBank/DDBJ databases">
        <title>Complete sequence of Thermincola sp. JR.</title>
        <authorList>
            <consortium name="US DOE Joint Genome Institute"/>
            <person name="Lucas S."/>
            <person name="Copeland A."/>
            <person name="Lapidus A."/>
            <person name="Cheng J.-F."/>
            <person name="Bruce D."/>
            <person name="Goodwin L."/>
            <person name="Pitluck S."/>
            <person name="Chertkov O."/>
            <person name="Detter J.C."/>
            <person name="Han C."/>
            <person name="Tapia R."/>
            <person name="Land M."/>
            <person name="Hauser L."/>
            <person name="Kyrpides N."/>
            <person name="Mikhailova N."/>
            <person name="Hazen T.C."/>
            <person name="Woyke T."/>
        </authorList>
    </citation>
    <scope>NUCLEOTIDE SEQUENCE [LARGE SCALE GENOMIC DNA]</scope>
    <source>
        <strain evidence="10 11">JR</strain>
    </source>
</reference>
<keyword evidence="6" id="KW-0564">Palmitate</keyword>
<organism evidence="10 11">
    <name type="scientific">Thermincola potens (strain JR)</name>
    <dbReference type="NCBI Taxonomy" id="635013"/>
    <lineage>
        <taxon>Bacteria</taxon>
        <taxon>Bacillati</taxon>
        <taxon>Bacillota</taxon>
        <taxon>Clostridia</taxon>
        <taxon>Eubacteriales</taxon>
        <taxon>Thermincolaceae</taxon>
        <taxon>Thermincola</taxon>
    </lineage>
</organism>
<name>D5XBD1_THEPJ</name>
<dbReference type="KEGG" id="tjr:TherJR_2523"/>
<evidence type="ECO:0000256" key="6">
    <source>
        <dbReference type="ARBA" id="ARBA00023139"/>
    </source>
</evidence>
<dbReference type="NCBIfam" id="TIGR02887">
    <property type="entry name" value="spore_ger_x_C"/>
    <property type="match status" value="1"/>
</dbReference>
<dbReference type="AlphaFoldDB" id="D5XBD1"/>
<evidence type="ECO:0000256" key="3">
    <source>
        <dbReference type="ARBA" id="ARBA00022544"/>
    </source>
</evidence>
<dbReference type="GO" id="GO:0016020">
    <property type="term" value="C:membrane"/>
    <property type="evidence" value="ECO:0007669"/>
    <property type="project" value="UniProtKB-SubCell"/>
</dbReference>
<feature type="domain" description="Spore germination protein N-terminal" evidence="9">
    <location>
        <begin position="23"/>
        <end position="200"/>
    </location>
</feature>
<evidence type="ECO:0000259" key="9">
    <source>
        <dbReference type="Pfam" id="PF25198"/>
    </source>
</evidence>
<keyword evidence="5" id="KW-0472">Membrane</keyword>
<dbReference type="PANTHER" id="PTHR35789">
    <property type="entry name" value="SPORE GERMINATION PROTEIN B3"/>
    <property type="match status" value="1"/>
</dbReference>
<dbReference type="PROSITE" id="PS51257">
    <property type="entry name" value="PROKAR_LIPOPROTEIN"/>
    <property type="match status" value="1"/>
</dbReference>
<keyword evidence="11" id="KW-1185">Reference proteome</keyword>
<keyword evidence="3" id="KW-0309">Germination</keyword>
<dbReference type="STRING" id="635013.TherJR_2523"/>
<feature type="domain" description="Spore germination GerAC-like C-terminal" evidence="8">
    <location>
        <begin position="224"/>
        <end position="388"/>
    </location>
</feature>
<dbReference type="Pfam" id="PF25198">
    <property type="entry name" value="Spore_GerAC_N"/>
    <property type="match status" value="1"/>
</dbReference>
<dbReference type="InterPro" id="IPR038501">
    <property type="entry name" value="Spore_GerAC_C_sf"/>
</dbReference>
<keyword evidence="4" id="KW-0732">Signal</keyword>
<sequence precursor="true">MCRKLCLAVLILSLLFTGGCWSRREVEDLSIATALGIDRFKEGNRQKYRVSVLVVRSRQLGGGQQPAQERNPDWLVTEVGSTLYDAERNVATRAPRTLVLYHSDVILLGQETARQGIGDILDYLQRQKDIRLRNWVLVGKEDARTILANMPELEQTLTNEITEILTKTSPLVSESYPVDLNLFTQALLEPGWDAVAPMVRTIASPEAAGSQRKQMEPRQTIVLDGLAVFRGEKMVGRLTPEETKGFLYILGKAQSGIIAASTEDGKGKLSFLQIGCNSRIKPTVQNGRMVMEVLINAEAAIGEVDGDVEVGDPRVLKELDTTFSRAVKGLAWKTLQKAQKKLKADVFGFGVSIHRRYPDYWREIERDWYDIYPDLPVIIKVEGKVRRTNIISDPFTIK</sequence>
<dbReference type="eggNOG" id="ENOG502Z9N7">
    <property type="taxonomic scope" value="Bacteria"/>
</dbReference>
<proteinExistence type="inferred from homology"/>
<gene>
    <name evidence="10" type="ordered locus">TherJR_2523</name>
</gene>
<dbReference type="Gene3D" id="3.30.300.210">
    <property type="entry name" value="Nutrient germinant receptor protein C, domain 3"/>
    <property type="match status" value="1"/>
</dbReference>
<evidence type="ECO:0000259" key="8">
    <source>
        <dbReference type="Pfam" id="PF05504"/>
    </source>
</evidence>
<dbReference type="Proteomes" id="UP000002377">
    <property type="component" value="Chromosome"/>
</dbReference>
<dbReference type="EMBL" id="CP002028">
    <property type="protein sequence ID" value="ADG83360.1"/>
    <property type="molecule type" value="Genomic_DNA"/>
</dbReference>
<keyword evidence="7" id="KW-0449">Lipoprotein</keyword>
<comment type="subcellular location">
    <subcellularLocation>
        <location evidence="1">Membrane</location>
        <topology evidence="1">Lipid-anchor</topology>
    </subcellularLocation>
</comment>
<dbReference type="InterPro" id="IPR008844">
    <property type="entry name" value="Spore_GerAC-like"/>
</dbReference>
<accession>D5XBD1</accession>
<dbReference type="InterPro" id="IPR057336">
    <property type="entry name" value="GerAC_N"/>
</dbReference>
<dbReference type="OrthoDB" id="9816067at2"/>
<evidence type="ECO:0000256" key="5">
    <source>
        <dbReference type="ARBA" id="ARBA00023136"/>
    </source>
</evidence>
<dbReference type="Pfam" id="PF05504">
    <property type="entry name" value="Spore_GerAC"/>
    <property type="match status" value="1"/>
</dbReference>
<evidence type="ECO:0000313" key="10">
    <source>
        <dbReference type="EMBL" id="ADG83360.1"/>
    </source>
</evidence>
<evidence type="ECO:0000313" key="11">
    <source>
        <dbReference type="Proteomes" id="UP000002377"/>
    </source>
</evidence>
<dbReference type="InterPro" id="IPR046953">
    <property type="entry name" value="Spore_GerAC-like_C"/>
</dbReference>
<protein>
    <submittedName>
        <fullName evidence="10">Germination protein, Ger(X)C family</fullName>
    </submittedName>
</protein>
<dbReference type="HOGENOM" id="CLU_051140_0_0_9"/>
<evidence type="ECO:0000256" key="1">
    <source>
        <dbReference type="ARBA" id="ARBA00004635"/>
    </source>
</evidence>
<evidence type="ECO:0000256" key="4">
    <source>
        <dbReference type="ARBA" id="ARBA00022729"/>
    </source>
</evidence>
<evidence type="ECO:0000256" key="2">
    <source>
        <dbReference type="ARBA" id="ARBA00007886"/>
    </source>
</evidence>